<reference evidence="2 3" key="1">
    <citation type="journal article" date="2018" name="Plant Biotechnol. Rep.">
        <title>Diversity and antifungal activity of endophytic bacteria associated with Panax ginseng seedlings.</title>
        <authorList>
            <person name="Park J.M."/>
            <person name="Hong C.E."/>
            <person name="Jo S.H."/>
        </authorList>
    </citation>
    <scope>NUCLEOTIDE SEQUENCE [LARGE SCALE GENOMIC DNA]</scope>
    <source>
        <strain evidence="2 3">PgKB38</strain>
    </source>
</reference>
<accession>A0A5M9IWA8</accession>
<protein>
    <recommendedName>
        <fullName evidence="1">KAP NTPase domain-containing protein</fullName>
    </recommendedName>
</protein>
<dbReference type="InterPro" id="IPR027417">
    <property type="entry name" value="P-loop_NTPase"/>
</dbReference>
<dbReference type="AlphaFoldDB" id="A0A5M9IWA8"/>
<dbReference type="Pfam" id="PF07693">
    <property type="entry name" value="KAP_NTPase"/>
    <property type="match status" value="1"/>
</dbReference>
<dbReference type="InterPro" id="IPR011646">
    <property type="entry name" value="KAP_P-loop"/>
</dbReference>
<dbReference type="SUPFAM" id="SSF52540">
    <property type="entry name" value="P-loop containing nucleoside triphosphate hydrolases"/>
    <property type="match status" value="1"/>
</dbReference>
<feature type="domain" description="KAP NTPase" evidence="1">
    <location>
        <begin position="18"/>
        <end position="181"/>
    </location>
</feature>
<proteinExistence type="predicted"/>
<name>A0A5M9IWA8_9PSED</name>
<evidence type="ECO:0000259" key="1">
    <source>
        <dbReference type="Pfam" id="PF07693"/>
    </source>
</evidence>
<organism evidence="2 3">
    <name type="scientific">Pseudomonas extremaustralis</name>
    <dbReference type="NCBI Taxonomy" id="359110"/>
    <lineage>
        <taxon>Bacteria</taxon>
        <taxon>Pseudomonadati</taxon>
        <taxon>Pseudomonadota</taxon>
        <taxon>Gammaproteobacteria</taxon>
        <taxon>Pseudomonadales</taxon>
        <taxon>Pseudomonadaceae</taxon>
        <taxon>Pseudomonas</taxon>
    </lineage>
</organism>
<comment type="caution">
    <text evidence="2">The sequence shown here is derived from an EMBL/GenBank/DDBJ whole genome shotgun (WGS) entry which is preliminary data.</text>
</comment>
<evidence type="ECO:0000313" key="2">
    <source>
        <dbReference type="EMBL" id="KAA8561074.1"/>
    </source>
</evidence>
<gene>
    <name evidence="2" type="ORF">FX985_01124</name>
</gene>
<sequence length="591" mass="66914">MMSVIQVEKALHDFAVKRMGSAIVLKGEWGTGKTYLWNSVIEKHRLNFARVNYSYVSLFGINSLADLKRSIFDNSVPSKSAGVVTTKNSVVENIKKLDFSDGVVGLRKIFGYGREAKIPYVGSFGGVIDSIQYSLVTETIICIDDFERRGNSLSARDVLGLVSNLIEKKNCSVILILNEGSLRPDDEFFTYSEKVFDYEIVFSPSVQESASLVFNSSGEARKIVSDNAIKLKINNVRLLKKIDYFAGLLDERLNGCNELVQQQAYRTLPLAVLTIYGGNSAGVDIDFLLTYQGSFSGYRMPDDDRSPEEIKLLAELDLKIEYLQDYGLSSIDEFDVAIINLVRKGYADDQSMLDLVASLEAKIKHDQDIALLQKAWNVFHASFSKNDDEVFAAFDLAIDVALVNFSINDLDSVASIYYDLGRVNKINSDIDRYFNEVVAPSDMREKNDVFRWPANAYIQQKLEEYFDGLVIEKSLPDLINYAYNISGFENTDVRNSVAKKTEAEFLEYFSSLDDYNFTNLVRMCLKCGQVSSPDKDIQDGYHDIFFKMYRCLMKMCEGSLLNKARMSKFQGYEKLYAQIEKEILSRQGKVE</sequence>
<evidence type="ECO:0000313" key="3">
    <source>
        <dbReference type="Proteomes" id="UP000323425"/>
    </source>
</evidence>
<dbReference type="Proteomes" id="UP000323425">
    <property type="component" value="Unassembled WGS sequence"/>
</dbReference>
<dbReference type="EMBL" id="VTFH01000001">
    <property type="protein sequence ID" value="KAA8561074.1"/>
    <property type="molecule type" value="Genomic_DNA"/>
</dbReference>
<dbReference type="Gene3D" id="3.40.50.300">
    <property type="entry name" value="P-loop containing nucleotide triphosphate hydrolases"/>
    <property type="match status" value="1"/>
</dbReference>